<organism evidence="2 3">
    <name type="scientific">Lactobacillus crispatus</name>
    <dbReference type="NCBI Taxonomy" id="47770"/>
    <lineage>
        <taxon>Bacteria</taxon>
        <taxon>Bacillati</taxon>
        <taxon>Bacillota</taxon>
        <taxon>Bacilli</taxon>
        <taxon>Lactobacillales</taxon>
        <taxon>Lactobacillaceae</taxon>
        <taxon>Lactobacillus</taxon>
    </lineage>
</organism>
<evidence type="ECO:0000256" key="1">
    <source>
        <dbReference type="SAM" id="Phobius"/>
    </source>
</evidence>
<reference evidence="2 3" key="1">
    <citation type="submission" date="2019-09" db="EMBL/GenBank/DDBJ databases">
        <title>Comparative analysis of L. crispatus genomes revealed niche specific adaptation to different host and body sites.</title>
        <authorList>
            <person name="Pan M."/>
            <person name="Hidalgo-Cantabrana C."/>
            <person name="Barrangou R."/>
        </authorList>
    </citation>
    <scope>NUCLEOTIDE SEQUENCE [LARGE SCALE GENOMIC DNA]</scope>
    <source>
        <strain evidence="2 3">NCK2488</strain>
    </source>
</reference>
<feature type="non-terminal residue" evidence="2">
    <location>
        <position position="1"/>
    </location>
</feature>
<protein>
    <submittedName>
        <fullName evidence="2">Putative hydroxymethylpyrimidine transporter CytX</fullName>
    </submittedName>
</protein>
<feature type="non-terminal residue" evidence="2">
    <location>
        <position position="87"/>
    </location>
</feature>
<keyword evidence="1" id="KW-0472">Membrane</keyword>
<accession>A0A5M9YWL2</accession>
<name>A0A5M9YWL2_9LACO</name>
<dbReference type="EMBL" id="VUAV01000168">
    <property type="protein sequence ID" value="KAA8810363.1"/>
    <property type="molecule type" value="Genomic_DNA"/>
</dbReference>
<proteinExistence type="predicted"/>
<dbReference type="Gene3D" id="1.10.4160.10">
    <property type="entry name" value="Hydantoin permease"/>
    <property type="match status" value="1"/>
</dbReference>
<feature type="transmembrane region" description="Helical" evidence="1">
    <location>
        <begin position="60"/>
        <end position="81"/>
    </location>
</feature>
<dbReference type="Proteomes" id="UP000324504">
    <property type="component" value="Unassembled WGS sequence"/>
</dbReference>
<evidence type="ECO:0000313" key="2">
    <source>
        <dbReference type="EMBL" id="KAA8810363.1"/>
    </source>
</evidence>
<feature type="transmembrane region" description="Helical" evidence="1">
    <location>
        <begin position="26"/>
        <end position="48"/>
    </location>
</feature>
<evidence type="ECO:0000313" key="3">
    <source>
        <dbReference type="Proteomes" id="UP000324504"/>
    </source>
</evidence>
<keyword evidence="1" id="KW-0812">Transmembrane</keyword>
<sequence length="87" mass="9660">LFLAGIIGGQLRISAMESVKISFGQFGGIFFASLNVLQLIGWTGIMIYDGSLAANGLWKFGRPLWCGMIGFLIILWLIIGIRRLKWL</sequence>
<gene>
    <name evidence="2" type="ORF">F1C09_10310</name>
</gene>
<keyword evidence="1" id="KW-1133">Transmembrane helix</keyword>
<comment type="caution">
    <text evidence="2">The sequence shown here is derived from an EMBL/GenBank/DDBJ whole genome shotgun (WGS) entry which is preliminary data.</text>
</comment>
<dbReference type="AlphaFoldDB" id="A0A5M9YWL2"/>